<dbReference type="GO" id="GO:0005794">
    <property type="term" value="C:Golgi apparatus"/>
    <property type="evidence" value="ECO:0007669"/>
    <property type="project" value="TreeGrafter"/>
</dbReference>
<dbReference type="InterPro" id="IPR005069">
    <property type="entry name" value="Nucl-diP-sugar_transferase"/>
</dbReference>
<feature type="domain" description="Nucleotide-diphospho-sugar transferase" evidence="1">
    <location>
        <begin position="35"/>
        <end position="196"/>
    </location>
</feature>
<dbReference type="AlphaFoldDB" id="A0A6C0CJ28"/>
<organism evidence="2">
    <name type="scientific">viral metagenome</name>
    <dbReference type="NCBI Taxonomy" id="1070528"/>
    <lineage>
        <taxon>unclassified sequences</taxon>
        <taxon>metagenomes</taxon>
        <taxon>organismal metagenomes</taxon>
    </lineage>
</organism>
<dbReference type="GO" id="GO:0016757">
    <property type="term" value="F:glycosyltransferase activity"/>
    <property type="evidence" value="ECO:0007669"/>
    <property type="project" value="TreeGrafter"/>
</dbReference>
<evidence type="ECO:0000259" key="1">
    <source>
        <dbReference type="Pfam" id="PF03407"/>
    </source>
</evidence>
<protein>
    <recommendedName>
        <fullName evidence="1">Nucleotide-diphospho-sugar transferase domain-containing protein</fullName>
    </recommendedName>
</protein>
<dbReference type="EMBL" id="MN739416">
    <property type="protein sequence ID" value="QHT03674.1"/>
    <property type="molecule type" value="Genomic_DNA"/>
</dbReference>
<evidence type="ECO:0000313" key="2">
    <source>
        <dbReference type="EMBL" id="QHT03674.1"/>
    </source>
</evidence>
<reference evidence="2" key="1">
    <citation type="journal article" date="2020" name="Nature">
        <title>Giant virus diversity and host interactions through global metagenomics.</title>
        <authorList>
            <person name="Schulz F."/>
            <person name="Roux S."/>
            <person name="Paez-Espino D."/>
            <person name="Jungbluth S."/>
            <person name="Walsh D.A."/>
            <person name="Denef V.J."/>
            <person name="McMahon K.D."/>
            <person name="Konstantinidis K.T."/>
            <person name="Eloe-Fadrosh E.A."/>
            <person name="Kyrpides N.C."/>
            <person name="Woyke T."/>
        </authorList>
    </citation>
    <scope>NUCLEOTIDE SEQUENCE</scope>
    <source>
        <strain evidence="2">GVMAG-M-3300021120-1</strain>
    </source>
</reference>
<dbReference type="Pfam" id="PF03407">
    <property type="entry name" value="Nucleotid_trans"/>
    <property type="match status" value="1"/>
</dbReference>
<dbReference type="PANTHER" id="PTHR47032">
    <property type="entry name" value="UDP-D-XYLOSE:L-FUCOSE ALPHA-1,3-D-XYLOSYLTRANSFERASE-RELATED"/>
    <property type="match status" value="1"/>
</dbReference>
<sequence>MRIVCMTNEAQLPMMKSMLNSALKCGFPMSLFHCYILGSQQDAASYGTQEFTSITTRKLHVIRDNMLLDDVILWVDNDIVFFENCLADLLKYKTSFVMQDDLWSPCTGFFLARTTSMSVGMITKSIQWLVERKVSNVNDQHAFAAVKKMSWGITITLLPQDEYPNGKVYFEEGRKEKAKMVHSNFLVTTSEKIDRFKQMGLWNESDEAFNLVNKYFI</sequence>
<dbReference type="PANTHER" id="PTHR47032:SF1">
    <property type="entry name" value="UDP-D-XYLOSE:L-FUCOSE ALPHA-1,3-D-XYLOSYLTRANSFERASE-RELATED"/>
    <property type="match status" value="1"/>
</dbReference>
<proteinExistence type="predicted"/>
<dbReference type="InterPro" id="IPR052636">
    <property type="entry name" value="UDP-D-xylose:L-fucose_XylT"/>
</dbReference>
<name>A0A6C0CJ28_9ZZZZ</name>
<accession>A0A6C0CJ28</accession>